<evidence type="ECO:0000313" key="1">
    <source>
        <dbReference type="EMBL" id="WQQ25299.1"/>
    </source>
</evidence>
<evidence type="ECO:0000313" key="2">
    <source>
        <dbReference type="Proteomes" id="UP001327225"/>
    </source>
</evidence>
<dbReference type="Proteomes" id="UP001327225">
    <property type="component" value="Chromosome"/>
</dbReference>
<dbReference type="InterPro" id="IPR009057">
    <property type="entry name" value="Homeodomain-like_sf"/>
</dbReference>
<dbReference type="RefSeq" id="WP_322936731.1">
    <property type="nucleotide sequence ID" value="NZ_CP141059.1"/>
</dbReference>
<name>A0ABZ0ZLW4_9ACTN</name>
<proteinExistence type="predicted"/>
<dbReference type="EMBL" id="CP141059">
    <property type="protein sequence ID" value="WQQ25299.1"/>
    <property type="molecule type" value="Genomic_DNA"/>
</dbReference>
<organism evidence="1 2">
    <name type="scientific">Nocardioides bizhenqiangii</name>
    <dbReference type="NCBI Taxonomy" id="3095076"/>
    <lineage>
        <taxon>Bacteria</taxon>
        <taxon>Bacillati</taxon>
        <taxon>Actinomycetota</taxon>
        <taxon>Actinomycetes</taxon>
        <taxon>Propionibacteriales</taxon>
        <taxon>Nocardioidaceae</taxon>
        <taxon>Nocardioides</taxon>
    </lineage>
</organism>
<reference evidence="2" key="1">
    <citation type="submission" date="2023-12" db="EMBL/GenBank/DDBJ databases">
        <title>Novel species in genus Nocardioides.</title>
        <authorList>
            <person name="Zhou H."/>
        </authorList>
    </citation>
    <scope>NUCLEOTIDE SEQUENCE [LARGE SCALE GENOMIC DNA]</scope>
    <source>
        <strain evidence="2">HM61</strain>
    </source>
</reference>
<gene>
    <name evidence="1" type="ORF">SHK19_15160</name>
</gene>
<accession>A0ABZ0ZLW4</accession>
<sequence length="207" mass="22074">MSIHRTYRGVSADVRREQRRAALLEAALDLMGSDVADISVRGVCASARLTQRYFYESFTNLDELQLALLDKIAEEIALEGAAALADRVPADLDDACRTAFEGAFSVFEKDPRKARAALLVASGTSGLTEARRRIVLAYAEQMAGFFGSQYGAAVDAPRGRVALLYAVGGALEATHAVLNGDVEMSPGELSEMVGSLLASSVRQVATD</sequence>
<evidence type="ECO:0008006" key="3">
    <source>
        <dbReference type="Google" id="ProtNLM"/>
    </source>
</evidence>
<protein>
    <recommendedName>
        <fullName evidence="3">TetR family transcriptional regulator</fullName>
    </recommendedName>
</protein>
<dbReference type="Gene3D" id="1.10.357.10">
    <property type="entry name" value="Tetracycline Repressor, domain 2"/>
    <property type="match status" value="1"/>
</dbReference>
<keyword evidence="2" id="KW-1185">Reference proteome</keyword>
<dbReference type="SUPFAM" id="SSF46689">
    <property type="entry name" value="Homeodomain-like"/>
    <property type="match status" value="1"/>
</dbReference>